<evidence type="ECO:0000313" key="1">
    <source>
        <dbReference type="EMBL" id="KAJ9483747.1"/>
    </source>
</evidence>
<name>A0AAI9X4U5_PENTH</name>
<dbReference type="Pfam" id="PF11017">
    <property type="entry name" value="DUF2855"/>
    <property type="match status" value="1"/>
</dbReference>
<keyword evidence="2" id="KW-1185">Reference proteome</keyword>
<evidence type="ECO:0000313" key="2">
    <source>
        <dbReference type="Proteomes" id="UP001227192"/>
    </source>
</evidence>
<organism evidence="1 2">
    <name type="scientific">Penicillium thymicola</name>
    <dbReference type="NCBI Taxonomy" id="293382"/>
    <lineage>
        <taxon>Eukaryota</taxon>
        <taxon>Fungi</taxon>
        <taxon>Dikarya</taxon>
        <taxon>Ascomycota</taxon>
        <taxon>Pezizomycotina</taxon>
        <taxon>Eurotiomycetes</taxon>
        <taxon>Eurotiomycetidae</taxon>
        <taxon>Eurotiales</taxon>
        <taxon>Aspergillaceae</taxon>
        <taxon>Penicillium</taxon>
    </lineage>
</organism>
<sequence length="459" mass="50346">MGVHVVSKLDNCQHASFNLEAAAQRELSDSSVRIRTQLISLTSNNLTYARMGGFLRWWDAYPVSEDYPAPYNDPSTWGIVPAWGYATVEETTIPELPKGTPLYGFWPTTSTPTDLKLKRGSPEGHWIETSDHRQQLMPLYNRYTVTPTTTPISELTMTPNPLSDSSRDELDRMAWTTLLIGGVAGFVLSEYVFSSNPNQPPIHPLGNQAGLQWTLSDGELSSAVIVNLAASTKTARVFSYYLSRKPGSSAPLGLLQVTSAVSRIEEADQNLPTSVPSKVVAYGDVDCKESAEWLASRRPSKIVIVDFGGRGNAVKDTLSLIKNTSELQACKVVIVQVGNEQKVYSTKEIIAGQAAMAELGKVQYNTSGVQDTILETVSPEAYFATRGAQWEKWLDERHLSEPGMKVVFGSGVSGADGVEGGWERLCYGQVGAEEGLVYKNEKELAKMKPSSLEHYPEIR</sequence>
<reference evidence="1" key="1">
    <citation type="submission" date="2015-06" db="EMBL/GenBank/DDBJ databases">
        <authorList>
            <person name="Nguyen H."/>
        </authorList>
    </citation>
    <scope>NUCLEOTIDE SEQUENCE</scope>
    <source>
        <strain evidence="1">DAOM 180753</strain>
    </source>
</reference>
<dbReference type="InterPro" id="IPR021276">
    <property type="entry name" value="DUF2855"/>
</dbReference>
<dbReference type="Proteomes" id="UP001227192">
    <property type="component" value="Unassembled WGS sequence"/>
</dbReference>
<proteinExistence type="predicted"/>
<protein>
    <submittedName>
        <fullName evidence="1">Uncharacterized protein</fullName>
    </submittedName>
</protein>
<reference evidence="1" key="2">
    <citation type="journal article" date="2016" name="Fungal Biol.">
        <title>Ochratoxin A production by Penicillium thymicola.</title>
        <authorList>
            <person name="Nguyen H.D.T."/>
            <person name="McMullin D.R."/>
            <person name="Ponomareva E."/>
            <person name="Riley R."/>
            <person name="Pomraning K.R."/>
            <person name="Baker S.E."/>
            <person name="Seifert K.A."/>
        </authorList>
    </citation>
    <scope>NUCLEOTIDE SEQUENCE</scope>
    <source>
        <strain evidence="1">DAOM 180753</strain>
    </source>
</reference>
<dbReference type="AlphaFoldDB" id="A0AAI9X4U5"/>
<comment type="caution">
    <text evidence="1">The sequence shown here is derived from an EMBL/GenBank/DDBJ whole genome shotgun (WGS) entry which is preliminary data.</text>
</comment>
<gene>
    <name evidence="1" type="ORF">VN97_g9646</name>
</gene>
<dbReference type="EMBL" id="LACB01000401">
    <property type="protein sequence ID" value="KAJ9483747.1"/>
    <property type="molecule type" value="Genomic_DNA"/>
</dbReference>
<accession>A0AAI9X4U5</accession>